<dbReference type="RefSeq" id="WP_174775585.1">
    <property type="nucleotide sequence ID" value="NZ_BJNT01000003.1"/>
</dbReference>
<proteinExistence type="predicted"/>
<sequence>MRDPVLRRGRSRSVGPRQAPVQRRLLSDAVDDYGSLEEASRWVAPPETSLDVAGAAVDLGPVDGAAWLDQNGAAYGLCRTYANEVWHFEYFGDAPPTGYPAMYTDAAHDPRLL</sequence>
<evidence type="ECO:0000256" key="1">
    <source>
        <dbReference type="SAM" id="MobiDB-lite"/>
    </source>
</evidence>
<comment type="caution">
    <text evidence="2">The sequence shown here is derived from an EMBL/GenBank/DDBJ whole genome shotgun (WGS) entry which is preliminary data.</text>
</comment>
<dbReference type="InterPro" id="IPR009045">
    <property type="entry name" value="Zn_M74/Hedgehog-like"/>
</dbReference>
<dbReference type="GeneID" id="82889108"/>
<protein>
    <recommendedName>
        <fullName evidence="4">D-alanyl-D-alanine carboxypeptidase</fullName>
    </recommendedName>
</protein>
<dbReference type="EMBL" id="BJNT01000003">
    <property type="protein sequence ID" value="GEC84906.1"/>
    <property type="molecule type" value="Genomic_DNA"/>
</dbReference>
<organism evidence="2 3">
    <name type="scientific">Corynebacterium variabile</name>
    <dbReference type="NCBI Taxonomy" id="1727"/>
    <lineage>
        <taxon>Bacteria</taxon>
        <taxon>Bacillati</taxon>
        <taxon>Actinomycetota</taxon>
        <taxon>Actinomycetes</taxon>
        <taxon>Mycobacteriales</taxon>
        <taxon>Corynebacteriaceae</taxon>
        <taxon>Corynebacterium</taxon>
    </lineage>
</organism>
<dbReference type="AlphaFoldDB" id="A0A4Y4BYI3"/>
<gene>
    <name evidence="2" type="ORF">CVA01_02200</name>
</gene>
<accession>A0A4Y4BYI3</accession>
<evidence type="ECO:0000313" key="3">
    <source>
        <dbReference type="Proteomes" id="UP000319986"/>
    </source>
</evidence>
<feature type="region of interest" description="Disordered" evidence="1">
    <location>
        <begin position="1"/>
        <end position="21"/>
    </location>
</feature>
<evidence type="ECO:0000313" key="2">
    <source>
        <dbReference type="EMBL" id="GEC84906.1"/>
    </source>
</evidence>
<dbReference type="Gene3D" id="3.30.1380.10">
    <property type="match status" value="1"/>
</dbReference>
<evidence type="ECO:0008006" key="4">
    <source>
        <dbReference type="Google" id="ProtNLM"/>
    </source>
</evidence>
<name>A0A4Y4BYI3_9CORY</name>
<reference evidence="2 3" key="1">
    <citation type="submission" date="2019-06" db="EMBL/GenBank/DDBJ databases">
        <title>Whole genome shotgun sequence of Corynebacterium variabile NBRC 15286.</title>
        <authorList>
            <person name="Hosoyama A."/>
            <person name="Uohara A."/>
            <person name="Ohji S."/>
            <person name="Ichikawa N."/>
        </authorList>
    </citation>
    <scope>NUCLEOTIDE SEQUENCE [LARGE SCALE GENOMIC DNA]</scope>
    <source>
        <strain evidence="2 3">NBRC 15286</strain>
    </source>
</reference>
<dbReference type="Proteomes" id="UP000319986">
    <property type="component" value="Unassembled WGS sequence"/>
</dbReference>
<dbReference type="SUPFAM" id="SSF55166">
    <property type="entry name" value="Hedgehog/DD-peptidase"/>
    <property type="match status" value="1"/>
</dbReference>